<proteinExistence type="predicted"/>
<accession>A0A6G9IBL1</accession>
<evidence type="ECO:0008006" key="4">
    <source>
        <dbReference type="Google" id="ProtNLM"/>
    </source>
</evidence>
<sequence>MKSIKFILIALAAVVLAGCGVSQSYEEDPKAFSTGVTIVTKEQVYAWGSRTKYELKDKDGMSYDVYSDLDIYNVGDCVTLWQSRNRSYWQYPRITPAQSNCQAATKQQDVGDNFVYSTKNGVTAKQIISLHFDAWLGASANEIMSAWGVPDKQSSADGVSYLGYVYNSYDPYGNRSYCDLTFTVKKGVMTNYKWSGNDCGEFLR</sequence>
<name>A0A6G9IBL1_9GAMM</name>
<keyword evidence="3" id="KW-1185">Reference proteome</keyword>
<organism evidence="2 3">
    <name type="scientific">Zophobihabitans entericus</name>
    <dbReference type="NCBI Taxonomy" id="1635327"/>
    <lineage>
        <taxon>Bacteria</taxon>
        <taxon>Pseudomonadati</taxon>
        <taxon>Pseudomonadota</taxon>
        <taxon>Gammaproteobacteria</taxon>
        <taxon>Orbales</taxon>
        <taxon>Orbaceae</taxon>
        <taxon>Zophobihabitans</taxon>
    </lineage>
</organism>
<feature type="chain" id="PRO_5026194832" description="Lipoprotein" evidence="1">
    <location>
        <begin position="18"/>
        <end position="204"/>
    </location>
</feature>
<dbReference type="AlphaFoldDB" id="A0A6G9IBL1"/>
<gene>
    <name evidence="2" type="ORF">IPMB12_07850</name>
</gene>
<dbReference type="PROSITE" id="PS51257">
    <property type="entry name" value="PROKAR_LIPOPROTEIN"/>
    <property type="match status" value="1"/>
</dbReference>
<protein>
    <recommendedName>
        <fullName evidence="4">Lipoprotein</fullName>
    </recommendedName>
</protein>
<feature type="signal peptide" evidence="1">
    <location>
        <begin position="1"/>
        <end position="17"/>
    </location>
</feature>
<dbReference type="InParanoid" id="A0A6G9IBL1"/>
<dbReference type="RefSeq" id="WP_166916578.1">
    <property type="nucleotide sequence ID" value="NZ_CP050253.1"/>
</dbReference>
<dbReference type="KEGG" id="orb:IPMB12_07850"/>
<reference evidence="2 3" key="1">
    <citation type="submission" date="2020-03" db="EMBL/GenBank/DDBJ databases">
        <title>Complete genome sequence of Orbus sp. IPMB12 (BCRC 80908).</title>
        <authorList>
            <person name="Lo W.-S."/>
            <person name="Chang T.-H."/>
            <person name="Kuo C.-H."/>
        </authorList>
    </citation>
    <scope>NUCLEOTIDE SEQUENCE [LARGE SCALE GENOMIC DNA]</scope>
    <source>
        <strain evidence="2 3">IPMB12</strain>
    </source>
</reference>
<dbReference type="EMBL" id="CP050253">
    <property type="protein sequence ID" value="QIQ21603.1"/>
    <property type="molecule type" value="Genomic_DNA"/>
</dbReference>
<keyword evidence="1" id="KW-0732">Signal</keyword>
<dbReference type="Proteomes" id="UP000501168">
    <property type="component" value="Chromosome"/>
</dbReference>
<evidence type="ECO:0000313" key="2">
    <source>
        <dbReference type="EMBL" id="QIQ21603.1"/>
    </source>
</evidence>
<evidence type="ECO:0000256" key="1">
    <source>
        <dbReference type="SAM" id="SignalP"/>
    </source>
</evidence>
<evidence type="ECO:0000313" key="3">
    <source>
        <dbReference type="Proteomes" id="UP000501168"/>
    </source>
</evidence>